<protein>
    <submittedName>
        <fullName evidence="1">Uncharacterized protein</fullName>
    </submittedName>
</protein>
<name>A0ABR1DTU1_NECAM</name>
<reference evidence="1 2" key="1">
    <citation type="submission" date="2023-08" db="EMBL/GenBank/DDBJ databases">
        <title>A Necator americanus chromosomal reference genome.</title>
        <authorList>
            <person name="Ilik V."/>
            <person name="Petrzelkova K.J."/>
            <person name="Pardy F."/>
            <person name="Fuh T."/>
            <person name="Niatou-Singa F.S."/>
            <person name="Gouil Q."/>
            <person name="Baker L."/>
            <person name="Ritchie M.E."/>
            <person name="Jex A.R."/>
            <person name="Gazzola D."/>
            <person name="Li H."/>
            <person name="Toshio Fujiwara R."/>
            <person name="Zhan B."/>
            <person name="Aroian R.V."/>
            <person name="Pafco B."/>
            <person name="Schwarz E.M."/>
        </authorList>
    </citation>
    <scope>NUCLEOTIDE SEQUENCE [LARGE SCALE GENOMIC DNA]</scope>
    <source>
        <strain evidence="1 2">Aroian</strain>
        <tissue evidence="1">Whole animal</tissue>
    </source>
</reference>
<organism evidence="1 2">
    <name type="scientific">Necator americanus</name>
    <name type="common">Human hookworm</name>
    <dbReference type="NCBI Taxonomy" id="51031"/>
    <lineage>
        <taxon>Eukaryota</taxon>
        <taxon>Metazoa</taxon>
        <taxon>Ecdysozoa</taxon>
        <taxon>Nematoda</taxon>
        <taxon>Chromadorea</taxon>
        <taxon>Rhabditida</taxon>
        <taxon>Rhabditina</taxon>
        <taxon>Rhabditomorpha</taxon>
        <taxon>Strongyloidea</taxon>
        <taxon>Ancylostomatidae</taxon>
        <taxon>Bunostominae</taxon>
        <taxon>Necator</taxon>
    </lineage>
</organism>
<proteinExistence type="predicted"/>
<comment type="caution">
    <text evidence="1">The sequence shown here is derived from an EMBL/GenBank/DDBJ whole genome shotgun (WGS) entry which is preliminary data.</text>
</comment>
<gene>
    <name evidence="1" type="primary">Necator_chrV.g17849</name>
    <name evidence="1" type="ORF">RB195_013059</name>
</gene>
<accession>A0ABR1DTU1</accession>
<dbReference type="Proteomes" id="UP001303046">
    <property type="component" value="Unassembled WGS sequence"/>
</dbReference>
<evidence type="ECO:0000313" key="2">
    <source>
        <dbReference type="Proteomes" id="UP001303046"/>
    </source>
</evidence>
<dbReference type="EMBL" id="JAVFWL010000005">
    <property type="protein sequence ID" value="KAK6753839.1"/>
    <property type="molecule type" value="Genomic_DNA"/>
</dbReference>
<keyword evidence="2" id="KW-1185">Reference proteome</keyword>
<sequence length="112" mass="12897">MNEAVPIVALQNSQNFSNICPSLSIFQKTLDRLGGDRHRAELMCSRFCTDRAAESAQLDFVAQGPCQNVTHETCKHFGWGWKTWKWTGRDLELRMFSEERPSKKKRFGSSTR</sequence>
<evidence type="ECO:0000313" key="1">
    <source>
        <dbReference type="EMBL" id="KAK6753839.1"/>
    </source>
</evidence>